<keyword evidence="2" id="KW-1133">Transmembrane helix</keyword>
<feature type="transmembrane region" description="Helical" evidence="2">
    <location>
        <begin position="37"/>
        <end position="60"/>
    </location>
</feature>
<evidence type="ECO:0000256" key="1">
    <source>
        <dbReference type="SAM" id="MobiDB-lite"/>
    </source>
</evidence>
<keyword evidence="2" id="KW-0812">Transmembrane</keyword>
<dbReference type="EMBL" id="JAEPRJ010000001">
    <property type="protein sequence ID" value="MBK5897874.1"/>
    <property type="molecule type" value="Genomic_DNA"/>
</dbReference>
<protein>
    <submittedName>
        <fullName evidence="3">Uncharacterized protein</fullName>
    </submittedName>
</protein>
<keyword evidence="2" id="KW-0472">Membrane</keyword>
<organism evidence="3 4">
    <name type="scientific">Catonella massiliensis</name>
    <dbReference type="NCBI Taxonomy" id="2799636"/>
    <lineage>
        <taxon>Bacteria</taxon>
        <taxon>Bacillati</taxon>
        <taxon>Bacillota</taxon>
        <taxon>Clostridia</taxon>
        <taxon>Lachnospirales</taxon>
        <taxon>Lachnospiraceae</taxon>
        <taxon>Catonella</taxon>
    </lineage>
</organism>
<gene>
    <name evidence="3" type="ORF">JJN12_08805</name>
</gene>
<dbReference type="Proteomes" id="UP000604730">
    <property type="component" value="Unassembled WGS sequence"/>
</dbReference>
<comment type="caution">
    <text evidence="3">The sequence shown here is derived from an EMBL/GenBank/DDBJ whole genome shotgun (WGS) entry which is preliminary data.</text>
</comment>
<dbReference type="RefSeq" id="WP_208429331.1">
    <property type="nucleotide sequence ID" value="NZ_JAEPRJ010000001.1"/>
</dbReference>
<feature type="transmembrane region" description="Helical" evidence="2">
    <location>
        <begin position="99"/>
        <end position="123"/>
    </location>
</feature>
<feature type="transmembrane region" description="Helical" evidence="2">
    <location>
        <begin position="66"/>
        <end position="87"/>
    </location>
</feature>
<feature type="region of interest" description="Disordered" evidence="1">
    <location>
        <begin position="1"/>
        <end position="23"/>
    </location>
</feature>
<accession>A0ABS1J145</accession>
<evidence type="ECO:0000313" key="3">
    <source>
        <dbReference type="EMBL" id="MBK5897874.1"/>
    </source>
</evidence>
<keyword evidence="4" id="KW-1185">Reference proteome</keyword>
<name>A0ABS1J145_9FIRM</name>
<proteinExistence type="predicted"/>
<feature type="compositionally biased region" description="Basic residues" evidence="1">
    <location>
        <begin position="1"/>
        <end position="14"/>
    </location>
</feature>
<reference evidence="3 4" key="1">
    <citation type="submission" date="2021-01" db="EMBL/GenBank/DDBJ databases">
        <title>Isolation and description of Catonella massiliensis sp. nov., a novel Catonella species, isolated from a stable periodontitis subject.</title>
        <authorList>
            <person name="Antezack A."/>
            <person name="Boxberger M."/>
            <person name="La Scola B."/>
            <person name="Monnet-Corti V."/>
        </authorList>
    </citation>
    <scope>NUCLEOTIDE SEQUENCE [LARGE SCALE GENOMIC DNA]</scope>
    <source>
        <strain evidence="3 4">Marseille-Q4567</strain>
    </source>
</reference>
<evidence type="ECO:0000313" key="4">
    <source>
        <dbReference type="Proteomes" id="UP000604730"/>
    </source>
</evidence>
<sequence length="127" mass="13645">MPKKLFKKRRWRAKAKSDHGGKGGLSFSSKIVSTDGVICLVLGIICLIMLIAAVVISTLARGAADIYVGTIGVIGFVISLTCFIISLKTMNDEYIAETIPKIAVGINFLALLIYLGLYAYGLFIGMV</sequence>
<evidence type="ECO:0000256" key="2">
    <source>
        <dbReference type="SAM" id="Phobius"/>
    </source>
</evidence>